<reference evidence="1 2" key="1">
    <citation type="submission" date="2024-05" db="EMBL/GenBank/DDBJ databases">
        <authorList>
            <person name="De Oliveira J.P."/>
            <person name="Noriler S.A."/>
            <person name="De Oliveira A.G."/>
            <person name="Sipoli D.S."/>
        </authorList>
    </citation>
    <scope>NUCLEOTIDE SEQUENCE [LARGE SCALE GENOMIC DNA]</scope>
    <source>
        <strain evidence="1 2">LABIM192</strain>
    </source>
</reference>
<accession>A0ABV0ITM2</accession>
<sequence>MSHHSLTEISHAVAGYSRRFFNREQAQSELWTTALNDRQQLGLAANPERGSLMLAAGCRPGDESAQEKLAEALLHRTFDTRLGEGLVGALHPELGHGLARPLTARDEAGRIAEQAGFLLDTLDDLAQGKPPKAPPLSDQRADYGNRRLAQQQFAALAESCGVFKLPPDSRQFNLLLADLPGRVTLHPDSRHVQVDFFLYDGAGLCGPIRRAVVQSALQINQAGLIGRPFFVGLDNRHFLAGGSRVALDGLSDSQWLDTLLYLNTQSLNCRELFRTLALEYAEFGLQPAEPADTLRRAYL</sequence>
<dbReference type="EMBL" id="JBDXMI010000001">
    <property type="protein sequence ID" value="MEO9384626.1"/>
    <property type="molecule type" value="Genomic_DNA"/>
</dbReference>
<evidence type="ECO:0000313" key="2">
    <source>
        <dbReference type="Proteomes" id="UP001462502"/>
    </source>
</evidence>
<evidence type="ECO:0000313" key="1">
    <source>
        <dbReference type="EMBL" id="MEO9384626.1"/>
    </source>
</evidence>
<comment type="caution">
    <text evidence="1">The sequence shown here is derived from an EMBL/GenBank/DDBJ whole genome shotgun (WGS) entry which is preliminary data.</text>
</comment>
<dbReference type="RefSeq" id="WP_168194877.1">
    <property type="nucleotide sequence ID" value="NZ_CP029495.1"/>
</dbReference>
<protein>
    <submittedName>
        <fullName evidence="1">Uncharacterized protein</fullName>
    </submittedName>
</protein>
<proteinExistence type="predicted"/>
<organism evidence="1 2">
    <name type="scientific">Chromobacterium phragmitis</name>
    <dbReference type="NCBI Taxonomy" id="2202141"/>
    <lineage>
        <taxon>Bacteria</taxon>
        <taxon>Pseudomonadati</taxon>
        <taxon>Pseudomonadota</taxon>
        <taxon>Betaproteobacteria</taxon>
        <taxon>Neisseriales</taxon>
        <taxon>Chromobacteriaceae</taxon>
        <taxon>Chromobacterium</taxon>
    </lineage>
</organism>
<dbReference type="Proteomes" id="UP001462502">
    <property type="component" value="Unassembled WGS sequence"/>
</dbReference>
<gene>
    <name evidence="1" type="ORF">ABI908_11015</name>
</gene>
<keyword evidence="2" id="KW-1185">Reference proteome</keyword>
<name>A0ABV0ITM2_9NEIS</name>